<feature type="region of interest" description="Disordered" evidence="8">
    <location>
        <begin position="113"/>
        <end position="195"/>
    </location>
</feature>
<keyword evidence="4 6" id="KW-0378">Hydrolase</keyword>
<organism evidence="10 11">
    <name type="scientific">Thermaerobacter subterraneus DSM 13965</name>
    <dbReference type="NCBI Taxonomy" id="867903"/>
    <lineage>
        <taxon>Bacteria</taxon>
        <taxon>Bacillati</taxon>
        <taxon>Bacillota</taxon>
        <taxon>Clostridia</taxon>
        <taxon>Eubacteriales</taxon>
        <taxon>Clostridiales Family XVII. Incertae Sedis</taxon>
        <taxon>Thermaerobacter</taxon>
    </lineage>
</organism>
<feature type="domain" description="SLH" evidence="9">
    <location>
        <begin position="555"/>
        <end position="618"/>
    </location>
</feature>
<feature type="active site" description="Charge relay system" evidence="6">
    <location>
        <position position="494"/>
    </location>
</feature>
<comment type="similarity">
    <text evidence="1 6 7">Belongs to the peptidase S8 family.</text>
</comment>
<dbReference type="InterPro" id="IPR051048">
    <property type="entry name" value="Peptidase_S8/S53_subtilisin"/>
</dbReference>
<evidence type="ECO:0000313" key="10">
    <source>
        <dbReference type="EMBL" id="EKP94119.1"/>
    </source>
</evidence>
<dbReference type="InterPro" id="IPR015500">
    <property type="entry name" value="Peptidase_S8_subtilisin-rel"/>
</dbReference>
<dbReference type="GO" id="GO:0006508">
    <property type="term" value="P:proteolysis"/>
    <property type="evidence" value="ECO:0007669"/>
    <property type="project" value="UniProtKB-KW"/>
</dbReference>
<gene>
    <name evidence="10" type="ORF">ThesuDRAFT_01845</name>
</gene>
<proteinExistence type="inferred from homology"/>
<feature type="compositionally biased region" description="Low complexity" evidence="8">
    <location>
        <begin position="125"/>
        <end position="178"/>
    </location>
</feature>
<dbReference type="InterPro" id="IPR001119">
    <property type="entry name" value="SLH_dom"/>
</dbReference>
<dbReference type="SUPFAM" id="SSF52743">
    <property type="entry name" value="Subtilisin-like"/>
    <property type="match status" value="1"/>
</dbReference>
<dbReference type="PROSITE" id="PS00137">
    <property type="entry name" value="SUBTILASE_HIS"/>
    <property type="match status" value="1"/>
</dbReference>
<keyword evidence="5 6" id="KW-0720">Serine protease</keyword>
<dbReference type="Pfam" id="PF00395">
    <property type="entry name" value="SLH"/>
    <property type="match status" value="2"/>
</dbReference>
<dbReference type="eggNOG" id="COG1404">
    <property type="taxonomic scope" value="Bacteria"/>
</dbReference>
<accession>K6PZU1</accession>
<keyword evidence="3" id="KW-0677">Repeat</keyword>
<dbReference type="InterPro" id="IPR023828">
    <property type="entry name" value="Peptidase_S8_Ser-AS"/>
</dbReference>
<dbReference type="EMBL" id="AENY02000003">
    <property type="protein sequence ID" value="EKP94119.1"/>
    <property type="molecule type" value="Genomic_DNA"/>
</dbReference>
<feature type="region of interest" description="Disordered" evidence="8">
    <location>
        <begin position="613"/>
        <end position="637"/>
    </location>
</feature>
<dbReference type="Pfam" id="PF00082">
    <property type="entry name" value="Peptidase_S8"/>
    <property type="match status" value="1"/>
</dbReference>
<feature type="active site" description="Charge relay system" evidence="6">
    <location>
        <position position="256"/>
    </location>
</feature>
<evidence type="ECO:0000256" key="6">
    <source>
        <dbReference type="PROSITE-ProRule" id="PRU01240"/>
    </source>
</evidence>
<dbReference type="InterPro" id="IPR000209">
    <property type="entry name" value="Peptidase_S8/S53_dom"/>
</dbReference>
<dbReference type="CDD" id="cd07473">
    <property type="entry name" value="Peptidases_S8_Subtilisin_like"/>
    <property type="match status" value="1"/>
</dbReference>
<evidence type="ECO:0000256" key="3">
    <source>
        <dbReference type="ARBA" id="ARBA00022737"/>
    </source>
</evidence>
<keyword evidence="11" id="KW-1185">Reference proteome</keyword>
<dbReference type="Proteomes" id="UP000005710">
    <property type="component" value="Unassembled WGS sequence"/>
</dbReference>
<dbReference type="Gene3D" id="3.40.50.200">
    <property type="entry name" value="Peptidase S8/S53 domain"/>
    <property type="match status" value="1"/>
</dbReference>
<reference evidence="10" key="2">
    <citation type="submission" date="2012-10" db="EMBL/GenBank/DDBJ databases">
        <title>Improved high-quality draft of Thermaerobacter subterraneus C21, DSM 13965.</title>
        <authorList>
            <consortium name="DOE Joint Genome Institute"/>
            <person name="Eisen J."/>
            <person name="Huntemann M."/>
            <person name="Wei C.-L."/>
            <person name="Han J."/>
            <person name="Detter J.C."/>
            <person name="Han C."/>
            <person name="Tapia R."/>
            <person name="Chen A."/>
            <person name="Kyrpides N."/>
            <person name="Mavromatis K."/>
            <person name="Markowitz V."/>
            <person name="Szeto E."/>
            <person name="Ivanova N."/>
            <person name="Mikhailova N."/>
            <person name="Ovchinnikova G."/>
            <person name="Pagani I."/>
            <person name="Pati A."/>
            <person name="Goodwin L."/>
            <person name="Nordberg H.P."/>
            <person name="Cantor M.N."/>
            <person name="Hua S.X."/>
            <person name="Woyke T."/>
            <person name="Eisen J."/>
            <person name="Klenk H.-P."/>
        </authorList>
    </citation>
    <scope>NUCLEOTIDE SEQUENCE [LARGE SCALE GENOMIC DNA]</scope>
    <source>
        <strain evidence="10">DSM 13965</strain>
    </source>
</reference>
<evidence type="ECO:0000256" key="5">
    <source>
        <dbReference type="ARBA" id="ARBA00022825"/>
    </source>
</evidence>
<comment type="caution">
    <text evidence="10">The sequence shown here is derived from an EMBL/GenBank/DDBJ whole genome shotgun (WGS) entry which is preliminary data.</text>
</comment>
<feature type="active site" description="Charge relay system" evidence="6">
    <location>
        <position position="315"/>
    </location>
</feature>
<dbReference type="PROSITE" id="PS00138">
    <property type="entry name" value="SUBTILASE_SER"/>
    <property type="match status" value="1"/>
</dbReference>
<evidence type="ECO:0000259" key="9">
    <source>
        <dbReference type="PROSITE" id="PS51272"/>
    </source>
</evidence>
<feature type="compositionally biased region" description="Pro residues" evidence="8">
    <location>
        <begin position="113"/>
        <end position="124"/>
    </location>
</feature>
<dbReference type="PANTHER" id="PTHR43399:SF4">
    <property type="entry name" value="CELL WALL-ASSOCIATED PROTEASE"/>
    <property type="match status" value="1"/>
</dbReference>
<dbReference type="STRING" id="867903.ThesuDRAFT_01845"/>
<dbReference type="InterPro" id="IPR023827">
    <property type="entry name" value="Peptidase_S8_Asp-AS"/>
</dbReference>
<dbReference type="PROSITE" id="PS51272">
    <property type="entry name" value="SLH"/>
    <property type="match status" value="2"/>
</dbReference>
<evidence type="ECO:0000256" key="8">
    <source>
        <dbReference type="SAM" id="MobiDB-lite"/>
    </source>
</evidence>
<keyword evidence="2 6" id="KW-0645">Protease</keyword>
<protein>
    <submittedName>
        <fullName evidence="10">Subtilisin-like serine protease</fullName>
    </submittedName>
</protein>
<sequence length="749" mass="76106">MGCGRSGHDQAGGWRGAAAKTAGRVPRALYGAAGPAQRAPSETAGGTREVQRAPSETTGGRRRVMHRLQPETARYAGRARPGSLSRTARRAATTALAVALTLAVLGLVPAPAPTSAPVPAPAAAPTPMGAPGSTATSTPAPASTAVVAAGTGPAATQPTSTGPAATPLETPTGLAATPPATPTGPAPEPASHPGTAAQATYRLAALPDDPGFPLQWGLRNDGQAISGQTGTPGADVGAEAAWVLSRGEGVRVAVIDTGVQLDHPDLAGAFWTNTAEATGQPGRDDDGNGYVDDVHGYDFVHRDATVFDPADGEEHGTHVAGILAARTGNGEGVAGLAPGVKLMVLKVFDGEGQSDTATVIEAIRYARRMGARIVNMSWGAPGPADSRLCQVIAESPMLFVAAAGNEAQDLDTTPFYPASCDAPNLIAVAAADNRGQLPVFSNYGRQAVDLAAPGWFVLNTVPVRDEPAAAGLPGPGPLEPGLGRGSYAWLSGTSMATPFVTATAALVASRYPWLTPVQLAQQVLSTVQPLPGLSGWVATGGMVSARGAVWAEAVAPPPFADVSPNMALAAEILRAARLGLAQGYTAERFAPNEPVTRHQFAKLLVGAVERATGEPLPDRPADGSPSPDFPDVDEEDGNLGPYVRKAAVAGFIRGYADGTFRPEQPIQRIEAALMVTRALGLSQDAPNPFADVSGALAGTAGAVARAKIMVGTPSAGGDAVYFFPGRSITRAEAAAVALRAHDAVVREAP</sequence>
<dbReference type="AlphaFoldDB" id="K6PZU1"/>
<evidence type="ECO:0000313" key="11">
    <source>
        <dbReference type="Proteomes" id="UP000005710"/>
    </source>
</evidence>
<name>K6PZU1_9FIRM</name>
<dbReference type="InterPro" id="IPR036852">
    <property type="entry name" value="Peptidase_S8/S53_dom_sf"/>
</dbReference>
<dbReference type="GO" id="GO:0004252">
    <property type="term" value="F:serine-type endopeptidase activity"/>
    <property type="evidence" value="ECO:0007669"/>
    <property type="project" value="UniProtKB-UniRule"/>
</dbReference>
<feature type="domain" description="SLH" evidence="9">
    <location>
        <begin position="626"/>
        <end position="689"/>
    </location>
</feature>
<reference evidence="10" key="1">
    <citation type="submission" date="2010-10" db="EMBL/GenBank/DDBJ databases">
        <authorList>
            <consortium name="US DOE Joint Genome Institute (JGI-PGF)"/>
            <person name="Lucas S."/>
            <person name="Copeland A."/>
            <person name="Lapidus A."/>
            <person name="Bruce D."/>
            <person name="Goodwin L."/>
            <person name="Pitluck S."/>
            <person name="Kyrpides N."/>
            <person name="Mavromatis K."/>
            <person name="Detter J.C."/>
            <person name="Han C."/>
            <person name="Land M."/>
            <person name="Hauser L."/>
            <person name="Markowitz V."/>
            <person name="Cheng J.-F."/>
            <person name="Hugenholtz P."/>
            <person name="Woyke T."/>
            <person name="Wu D."/>
            <person name="Pukall R."/>
            <person name="Wahrenburg C."/>
            <person name="Brambilla E."/>
            <person name="Klenk H.-P."/>
            <person name="Eisen J.A."/>
        </authorList>
    </citation>
    <scope>NUCLEOTIDE SEQUENCE [LARGE SCALE GENOMIC DNA]</scope>
    <source>
        <strain evidence="10">DSM 13965</strain>
    </source>
</reference>
<evidence type="ECO:0000256" key="1">
    <source>
        <dbReference type="ARBA" id="ARBA00011073"/>
    </source>
</evidence>
<evidence type="ECO:0000256" key="7">
    <source>
        <dbReference type="RuleBase" id="RU003355"/>
    </source>
</evidence>
<evidence type="ECO:0000256" key="2">
    <source>
        <dbReference type="ARBA" id="ARBA00022670"/>
    </source>
</evidence>
<evidence type="ECO:0000256" key="4">
    <source>
        <dbReference type="ARBA" id="ARBA00022801"/>
    </source>
</evidence>
<feature type="region of interest" description="Disordered" evidence="8">
    <location>
        <begin position="31"/>
        <end position="62"/>
    </location>
</feature>
<dbReference type="HOGENOM" id="CLU_371278_0_0_9"/>
<dbReference type="InterPro" id="IPR034204">
    <property type="entry name" value="PfSUB1-like_cat_dom"/>
</dbReference>
<dbReference type="PROSITE" id="PS51892">
    <property type="entry name" value="SUBTILASE"/>
    <property type="match status" value="1"/>
</dbReference>
<dbReference type="PROSITE" id="PS00136">
    <property type="entry name" value="SUBTILASE_ASP"/>
    <property type="match status" value="1"/>
</dbReference>
<dbReference type="PRINTS" id="PR00723">
    <property type="entry name" value="SUBTILISIN"/>
</dbReference>
<dbReference type="InterPro" id="IPR022398">
    <property type="entry name" value="Peptidase_S8_His-AS"/>
</dbReference>
<dbReference type="PANTHER" id="PTHR43399">
    <property type="entry name" value="SUBTILISIN-RELATED"/>
    <property type="match status" value="1"/>
</dbReference>
<feature type="compositionally biased region" description="Pro residues" evidence="8">
    <location>
        <begin position="179"/>
        <end position="190"/>
    </location>
</feature>